<dbReference type="FunFam" id="3.40.50.720:FF:000203">
    <property type="entry name" value="D-3-phosphoglycerate dehydrogenase (SerA)"/>
    <property type="match status" value="1"/>
</dbReference>
<evidence type="ECO:0000256" key="4">
    <source>
        <dbReference type="RuleBase" id="RU003719"/>
    </source>
</evidence>
<keyword evidence="3" id="KW-0520">NAD</keyword>
<dbReference type="InterPro" id="IPR006139">
    <property type="entry name" value="D-isomer_2_OHA_DH_cat_dom"/>
</dbReference>
<dbReference type="InterPro" id="IPR006140">
    <property type="entry name" value="D-isomer_DH_NAD-bd"/>
</dbReference>
<dbReference type="CDD" id="cd12161">
    <property type="entry name" value="GDH_like_1"/>
    <property type="match status" value="1"/>
</dbReference>
<accession>A0A4Q0VE02</accession>
<dbReference type="Pfam" id="PF02826">
    <property type="entry name" value="2-Hacid_dh_C"/>
    <property type="match status" value="1"/>
</dbReference>
<protein>
    <submittedName>
        <fullName evidence="7">Hydroxyacid dehydrogenase</fullName>
    </submittedName>
</protein>
<dbReference type="SUPFAM" id="SSF52283">
    <property type="entry name" value="Formate/glycerate dehydrogenase catalytic domain-like"/>
    <property type="match status" value="1"/>
</dbReference>
<evidence type="ECO:0000313" key="7">
    <source>
        <dbReference type="EMBL" id="RXI50434.1"/>
    </source>
</evidence>
<keyword evidence="2 4" id="KW-0560">Oxidoreductase</keyword>
<dbReference type="InterPro" id="IPR036291">
    <property type="entry name" value="NAD(P)-bd_dom_sf"/>
</dbReference>
<dbReference type="EMBL" id="QMAP01000001">
    <property type="protein sequence ID" value="RXI50434.1"/>
    <property type="molecule type" value="Genomic_DNA"/>
</dbReference>
<reference evidence="7 8" key="1">
    <citation type="submission" date="2018-06" db="EMBL/GenBank/DDBJ databases">
        <title>Genome conservation of Clostridium tetani.</title>
        <authorList>
            <person name="Bruggemann H."/>
            <person name="Popoff M.R."/>
        </authorList>
    </citation>
    <scope>NUCLEOTIDE SEQUENCE [LARGE SCALE GENOMIC DNA]</scope>
    <source>
        <strain evidence="7 8">2017.061</strain>
    </source>
</reference>
<dbReference type="AlphaFoldDB" id="A0A4Q0VE02"/>
<comment type="similarity">
    <text evidence="1 4">Belongs to the D-isomer specific 2-hydroxyacid dehydrogenase family.</text>
</comment>
<dbReference type="Pfam" id="PF00389">
    <property type="entry name" value="2-Hacid_dh"/>
    <property type="match status" value="1"/>
</dbReference>
<dbReference type="Gene3D" id="3.40.50.720">
    <property type="entry name" value="NAD(P)-binding Rossmann-like Domain"/>
    <property type="match status" value="2"/>
</dbReference>
<dbReference type="PROSITE" id="PS00671">
    <property type="entry name" value="D_2_HYDROXYACID_DH_3"/>
    <property type="match status" value="1"/>
</dbReference>
<organism evidence="7 8">
    <name type="scientific">Clostridium tetani</name>
    <dbReference type="NCBI Taxonomy" id="1513"/>
    <lineage>
        <taxon>Bacteria</taxon>
        <taxon>Bacillati</taxon>
        <taxon>Bacillota</taxon>
        <taxon>Clostridia</taxon>
        <taxon>Eubacteriales</taxon>
        <taxon>Clostridiaceae</taxon>
        <taxon>Clostridium</taxon>
    </lineage>
</organism>
<feature type="domain" description="D-isomer specific 2-hydroxyacid dehydrogenase NAD-binding" evidence="6">
    <location>
        <begin position="152"/>
        <end position="326"/>
    </location>
</feature>
<dbReference type="InterPro" id="IPR029753">
    <property type="entry name" value="D-isomer_DH_CS"/>
</dbReference>
<comment type="caution">
    <text evidence="7">The sequence shown here is derived from an EMBL/GenBank/DDBJ whole genome shotgun (WGS) entry which is preliminary data.</text>
</comment>
<sequence>MKYYNTTYIIILGEINYNVCYKWIIYPLGYITALYKEGIFMKIVVLEPLGVSEEKIKNIALKLMDKGHELILHNEKSEDIEVLKKRVETANVLILANMPLKKEVIEAATNLKMISVAFTGIDHIDIETCRKNNIMVCNAAGYSTSSVVELTFGLILSLLRNIVPLNDEVRNGNTKQGYSQYDLAGKTLGVIGAGDIGTEVIRIGKAFGCNVLVYNRSEKQHIKELGAMQSTLDEVLKNSDIVTLHIPSNNETKGLINSEKLAMMKKNALLINTARGPIVDNKALAEALNKGELGGAGIDVFDIEPPVPEEYELLKTNNSVLTPHIGFATKEAMERRAEIVFRNIEKWIEGNPENIVE</sequence>
<evidence type="ECO:0000313" key="8">
    <source>
        <dbReference type="Proteomes" id="UP000290921"/>
    </source>
</evidence>
<dbReference type="Proteomes" id="UP000290921">
    <property type="component" value="Unassembled WGS sequence"/>
</dbReference>
<dbReference type="PANTHER" id="PTHR43761:SF1">
    <property type="entry name" value="D-ISOMER SPECIFIC 2-HYDROXYACID DEHYDROGENASE CATALYTIC DOMAIN-CONTAINING PROTEIN-RELATED"/>
    <property type="match status" value="1"/>
</dbReference>
<gene>
    <name evidence="7" type="ORF">DP130_00220</name>
</gene>
<dbReference type="SUPFAM" id="SSF51735">
    <property type="entry name" value="NAD(P)-binding Rossmann-fold domains"/>
    <property type="match status" value="1"/>
</dbReference>
<evidence type="ECO:0000256" key="2">
    <source>
        <dbReference type="ARBA" id="ARBA00023002"/>
    </source>
</evidence>
<feature type="domain" description="D-isomer specific 2-hydroxyacid dehydrogenase catalytic" evidence="5">
    <location>
        <begin position="55"/>
        <end position="356"/>
    </location>
</feature>
<evidence type="ECO:0000259" key="5">
    <source>
        <dbReference type="Pfam" id="PF00389"/>
    </source>
</evidence>
<dbReference type="GO" id="GO:0016616">
    <property type="term" value="F:oxidoreductase activity, acting on the CH-OH group of donors, NAD or NADP as acceptor"/>
    <property type="evidence" value="ECO:0007669"/>
    <property type="project" value="InterPro"/>
</dbReference>
<evidence type="ECO:0000256" key="1">
    <source>
        <dbReference type="ARBA" id="ARBA00005854"/>
    </source>
</evidence>
<dbReference type="PROSITE" id="PS00670">
    <property type="entry name" value="D_2_HYDROXYACID_DH_2"/>
    <property type="match status" value="1"/>
</dbReference>
<evidence type="ECO:0000259" key="6">
    <source>
        <dbReference type="Pfam" id="PF02826"/>
    </source>
</evidence>
<dbReference type="GO" id="GO:0051287">
    <property type="term" value="F:NAD binding"/>
    <property type="evidence" value="ECO:0007669"/>
    <property type="project" value="InterPro"/>
</dbReference>
<dbReference type="PANTHER" id="PTHR43761">
    <property type="entry name" value="D-ISOMER SPECIFIC 2-HYDROXYACID DEHYDROGENASE FAMILY PROTEIN (AFU_ORTHOLOGUE AFUA_1G13630)"/>
    <property type="match status" value="1"/>
</dbReference>
<dbReference type="InterPro" id="IPR050418">
    <property type="entry name" value="D-iso_2-hydroxyacid_DH_PdxB"/>
</dbReference>
<evidence type="ECO:0000256" key="3">
    <source>
        <dbReference type="ARBA" id="ARBA00023027"/>
    </source>
</evidence>
<proteinExistence type="inferred from homology"/>
<name>A0A4Q0VE02_CLOTA</name>